<proteinExistence type="predicted"/>
<sequence length="63" mass="7139">MKISGDLITSSNKNIPYTFYKHDEKSNCLAIILPGTGYTTESPLLRYTIQILIKKDIDVLHVN</sequence>
<dbReference type="OrthoDB" id="1908495at2"/>
<accession>A0A8J3AEQ3</accession>
<dbReference type="AlphaFoldDB" id="A0A8J3AEQ3"/>
<keyword evidence="2" id="KW-1185">Reference proteome</keyword>
<dbReference type="RefSeq" id="WP_087998768.1">
    <property type="nucleotide sequence ID" value="NZ_BMHB01000001.1"/>
</dbReference>
<evidence type="ECO:0000313" key="1">
    <source>
        <dbReference type="EMBL" id="GGI10832.1"/>
    </source>
</evidence>
<dbReference type="Proteomes" id="UP000626244">
    <property type="component" value="Unassembled WGS sequence"/>
</dbReference>
<comment type="caution">
    <text evidence="1">The sequence shown here is derived from an EMBL/GenBank/DDBJ whole genome shotgun (WGS) entry which is preliminary data.</text>
</comment>
<gene>
    <name evidence="1" type="ORF">GCM10007380_04780</name>
</gene>
<organism evidence="1 2">
    <name type="scientific">Gottfriedia solisilvae</name>
    <dbReference type="NCBI Taxonomy" id="1516104"/>
    <lineage>
        <taxon>Bacteria</taxon>
        <taxon>Bacillati</taxon>
        <taxon>Bacillota</taxon>
        <taxon>Bacilli</taxon>
        <taxon>Bacillales</taxon>
        <taxon>Bacillaceae</taxon>
        <taxon>Gottfriedia</taxon>
    </lineage>
</organism>
<dbReference type="EMBL" id="BMHB01000001">
    <property type="protein sequence ID" value="GGI10832.1"/>
    <property type="molecule type" value="Genomic_DNA"/>
</dbReference>
<name>A0A8J3AEQ3_9BACI</name>
<evidence type="ECO:0000313" key="2">
    <source>
        <dbReference type="Proteomes" id="UP000626244"/>
    </source>
</evidence>
<protein>
    <submittedName>
        <fullName evidence="1">Uncharacterized protein</fullName>
    </submittedName>
</protein>
<reference evidence="2" key="1">
    <citation type="journal article" date="2019" name="Int. J. Syst. Evol. Microbiol.">
        <title>The Global Catalogue of Microorganisms (GCM) 10K type strain sequencing project: providing services to taxonomists for standard genome sequencing and annotation.</title>
        <authorList>
            <consortium name="The Broad Institute Genomics Platform"/>
            <consortium name="The Broad Institute Genome Sequencing Center for Infectious Disease"/>
            <person name="Wu L."/>
            <person name="Ma J."/>
        </authorList>
    </citation>
    <scope>NUCLEOTIDE SEQUENCE [LARGE SCALE GENOMIC DNA]</scope>
    <source>
        <strain evidence="2">CGMCC 1.14993</strain>
    </source>
</reference>